<keyword evidence="1" id="KW-0732">Signal</keyword>
<dbReference type="Proteomes" id="UP000007564">
    <property type="component" value="Chromosome"/>
</dbReference>
<protein>
    <submittedName>
        <fullName evidence="3">Putative exported protein</fullName>
    </submittedName>
</protein>
<sequence length="117" mass="12357">MKKTIIASAACAALLATSGAVLAQSGASLTPDQLQHLDTDKSGGVSQKEYQAFMEASFAKLDANGDGSLTRQELPQEVSDAQFTAMDANKDGRVSRQEFLGQVMRDFATASRGGELK</sequence>
<evidence type="ECO:0000313" key="4">
    <source>
        <dbReference type="Proteomes" id="UP000007564"/>
    </source>
</evidence>
<evidence type="ECO:0000256" key="1">
    <source>
        <dbReference type="SAM" id="SignalP"/>
    </source>
</evidence>
<organism evidence="3 4">
    <name type="scientific">Bordetella bronchiseptica 253</name>
    <dbReference type="NCBI Taxonomy" id="568707"/>
    <lineage>
        <taxon>Bacteria</taxon>
        <taxon>Pseudomonadati</taxon>
        <taxon>Pseudomonadota</taxon>
        <taxon>Betaproteobacteria</taxon>
        <taxon>Burkholderiales</taxon>
        <taxon>Alcaligenaceae</taxon>
        <taxon>Bordetella</taxon>
    </lineage>
</organism>
<dbReference type="AlphaFoldDB" id="A0A0C6P6A0"/>
<dbReference type="OrthoDB" id="8642044at2"/>
<dbReference type="EMBL" id="HE965806">
    <property type="protein sequence ID" value="CCJ54130.1"/>
    <property type="molecule type" value="Genomic_DNA"/>
</dbReference>
<name>A0A0C6P6A0_BORBO</name>
<dbReference type="RefSeq" id="WP_003809146.1">
    <property type="nucleotide sequence ID" value="NC_019382.1"/>
</dbReference>
<feature type="chain" id="PRO_5002190004" evidence="1">
    <location>
        <begin position="24"/>
        <end position="117"/>
    </location>
</feature>
<feature type="signal peptide" evidence="1">
    <location>
        <begin position="1"/>
        <end position="23"/>
    </location>
</feature>
<dbReference type="Gene3D" id="1.10.238.10">
    <property type="entry name" value="EF-hand"/>
    <property type="match status" value="1"/>
</dbReference>
<dbReference type="PROSITE" id="PS50222">
    <property type="entry name" value="EF_HAND_2"/>
    <property type="match status" value="1"/>
</dbReference>
<dbReference type="InterPro" id="IPR011992">
    <property type="entry name" value="EF-hand-dom_pair"/>
</dbReference>
<dbReference type="HOGENOM" id="CLU_091273_6_1_4"/>
<dbReference type="InterPro" id="IPR018247">
    <property type="entry name" value="EF_Hand_1_Ca_BS"/>
</dbReference>
<accession>A0A0C6P6A0</accession>
<gene>
    <name evidence="3" type="ORF">BN112_2213</name>
</gene>
<dbReference type="GO" id="GO:0005509">
    <property type="term" value="F:calcium ion binding"/>
    <property type="evidence" value="ECO:0007669"/>
    <property type="project" value="InterPro"/>
</dbReference>
<evidence type="ECO:0000313" key="3">
    <source>
        <dbReference type="EMBL" id="CCJ54130.1"/>
    </source>
</evidence>
<evidence type="ECO:0000259" key="2">
    <source>
        <dbReference type="PROSITE" id="PS50222"/>
    </source>
</evidence>
<reference evidence="3 4" key="1">
    <citation type="journal article" date="2012" name="BMC Genomics">
        <title>Comparative genomics of the classical Bordetella subspecies: the evolution and exchange of virulence-associated diversity amongst closely related pathogens.</title>
        <authorList>
            <person name="Park J."/>
            <person name="Zhang Y."/>
            <person name="Buboltz A.M."/>
            <person name="Zhang X."/>
            <person name="Schuster S.C."/>
            <person name="Ahuja U."/>
            <person name="Liu M."/>
            <person name="Miller J.F."/>
            <person name="Sebaihia M."/>
            <person name="Bentley S.D."/>
            <person name="Parkhill J."/>
            <person name="Harvill E.T."/>
        </authorList>
    </citation>
    <scope>NUCLEOTIDE SEQUENCE [LARGE SCALE GENOMIC DNA]</scope>
    <source>
        <strain evidence="3 4">253</strain>
    </source>
</reference>
<dbReference type="SUPFAM" id="SSF47473">
    <property type="entry name" value="EF-hand"/>
    <property type="match status" value="1"/>
</dbReference>
<proteinExistence type="predicted"/>
<feature type="domain" description="EF-hand" evidence="2">
    <location>
        <begin position="49"/>
        <end position="84"/>
    </location>
</feature>
<dbReference type="InterPro" id="IPR002048">
    <property type="entry name" value="EF_hand_dom"/>
</dbReference>
<dbReference type="KEGG" id="bbh:BN112_2213"/>
<dbReference type="PROSITE" id="PS00018">
    <property type="entry name" value="EF_HAND_1"/>
    <property type="match status" value="2"/>
</dbReference>
<dbReference type="CDD" id="cd00051">
    <property type="entry name" value="EFh"/>
    <property type="match status" value="1"/>
</dbReference>
<dbReference type="GeneID" id="93202781"/>
<dbReference type="Pfam" id="PF13202">
    <property type="entry name" value="EF-hand_5"/>
    <property type="match status" value="3"/>
</dbReference>